<dbReference type="PANTHER" id="PTHR37096:SF1">
    <property type="entry name" value="AAA+ ATPASE DOMAIN-CONTAINING PROTEIN"/>
    <property type="match status" value="1"/>
</dbReference>
<protein>
    <submittedName>
        <fullName evidence="2">Uncharacterized protein</fullName>
    </submittedName>
</protein>
<organism evidence="2 3">
    <name type="scientific">Adiantum capillus-veneris</name>
    <name type="common">Maidenhair fern</name>
    <dbReference type="NCBI Taxonomy" id="13818"/>
    <lineage>
        <taxon>Eukaryota</taxon>
        <taxon>Viridiplantae</taxon>
        <taxon>Streptophyta</taxon>
        <taxon>Embryophyta</taxon>
        <taxon>Tracheophyta</taxon>
        <taxon>Polypodiopsida</taxon>
        <taxon>Polypodiidae</taxon>
        <taxon>Polypodiales</taxon>
        <taxon>Pteridineae</taxon>
        <taxon>Pteridaceae</taxon>
        <taxon>Vittarioideae</taxon>
        <taxon>Adiantum</taxon>
    </lineage>
</organism>
<proteinExistence type="predicted"/>
<dbReference type="Gene3D" id="3.40.50.300">
    <property type="entry name" value="P-loop containing nucleotide triphosphate hydrolases"/>
    <property type="match status" value="1"/>
</dbReference>
<keyword evidence="1" id="KW-0150">Chloroplast</keyword>
<keyword evidence="3" id="KW-1185">Reference proteome</keyword>
<dbReference type="InterPro" id="IPR051667">
    <property type="entry name" value="Archaeal_ATPase_domain"/>
</dbReference>
<reference evidence="2" key="1">
    <citation type="submission" date="2021-01" db="EMBL/GenBank/DDBJ databases">
        <title>Adiantum capillus-veneris genome.</title>
        <authorList>
            <person name="Fang Y."/>
            <person name="Liao Q."/>
        </authorList>
    </citation>
    <scope>NUCLEOTIDE SEQUENCE</scope>
    <source>
        <strain evidence="2">H3</strain>
        <tissue evidence="2">Leaf</tissue>
    </source>
</reference>
<dbReference type="AlphaFoldDB" id="A0A9D4V7H1"/>
<dbReference type="InterPro" id="IPR027417">
    <property type="entry name" value="P-loop_NTPase"/>
</dbReference>
<evidence type="ECO:0000313" key="3">
    <source>
        <dbReference type="Proteomes" id="UP000886520"/>
    </source>
</evidence>
<sequence length="191" mass="21579">MGMLLHQKLSLLFPQTYQRDRSPCLFYDSRRLEPKKHNQGLFVCYCSRGNNAQRKGHLLLLIGPQDCGKMTLLREVAKVEGKDRFIIIDLRAGLNNSPEGFLCAFQDALATSYLSQHCQPSGFQQAWHNAWQGVTLSLKLQAPIPEGYNTGFKTQKTSQQAHKDFHNVFTKVLKQHAAAPPTIVIDEANKL</sequence>
<dbReference type="Proteomes" id="UP000886520">
    <property type="component" value="Chromosome 4"/>
</dbReference>
<accession>A0A9D4V7H1</accession>
<dbReference type="SUPFAM" id="SSF52540">
    <property type="entry name" value="P-loop containing nucleoside triphosphate hydrolases"/>
    <property type="match status" value="1"/>
</dbReference>
<name>A0A9D4V7H1_ADICA</name>
<keyword evidence="1" id="KW-0934">Plastid</keyword>
<comment type="caution">
    <text evidence="2">The sequence shown here is derived from an EMBL/GenBank/DDBJ whole genome shotgun (WGS) entry which is preliminary data.</text>
</comment>
<evidence type="ECO:0000313" key="2">
    <source>
        <dbReference type="EMBL" id="KAI5081255.1"/>
    </source>
</evidence>
<evidence type="ECO:0000256" key="1">
    <source>
        <dbReference type="ARBA" id="ARBA00022528"/>
    </source>
</evidence>
<gene>
    <name evidence="2" type="ORF">GOP47_0004438</name>
</gene>
<dbReference type="PANTHER" id="PTHR37096">
    <property type="entry name" value="YALI0E33429P"/>
    <property type="match status" value="1"/>
</dbReference>
<dbReference type="EMBL" id="JABFUD020000004">
    <property type="protein sequence ID" value="KAI5081255.1"/>
    <property type="molecule type" value="Genomic_DNA"/>
</dbReference>